<dbReference type="PANTHER" id="PTHR30346">
    <property type="entry name" value="TRANSCRIPTIONAL DUAL REGULATOR HCAR-RELATED"/>
    <property type="match status" value="1"/>
</dbReference>
<dbReference type="PRINTS" id="PR00039">
    <property type="entry name" value="HTHLYSR"/>
</dbReference>
<evidence type="ECO:0000313" key="7">
    <source>
        <dbReference type="EMBL" id="GAA0346674.1"/>
    </source>
</evidence>
<proteinExistence type="inferred from homology"/>
<gene>
    <name evidence="7" type="ORF">GCM10010319_23980</name>
</gene>
<name>A0ABP3GM92_9ACTN</name>
<evidence type="ECO:0000259" key="6">
    <source>
        <dbReference type="PROSITE" id="PS50931"/>
    </source>
</evidence>
<evidence type="ECO:0000256" key="4">
    <source>
        <dbReference type="ARBA" id="ARBA00023163"/>
    </source>
</evidence>
<evidence type="ECO:0000256" key="2">
    <source>
        <dbReference type="ARBA" id="ARBA00023015"/>
    </source>
</evidence>
<feature type="domain" description="HTH lysR-type" evidence="6">
    <location>
        <begin position="55"/>
        <end position="111"/>
    </location>
</feature>
<evidence type="ECO:0000256" key="1">
    <source>
        <dbReference type="ARBA" id="ARBA00009437"/>
    </source>
</evidence>
<dbReference type="PANTHER" id="PTHR30346:SF28">
    <property type="entry name" value="HTH-TYPE TRANSCRIPTIONAL REGULATOR CYNR"/>
    <property type="match status" value="1"/>
</dbReference>
<comment type="caution">
    <text evidence="7">The sequence shown here is derived from an EMBL/GenBank/DDBJ whole genome shotgun (WGS) entry which is preliminary data.</text>
</comment>
<organism evidence="7 8">
    <name type="scientific">Streptomyces blastmyceticus</name>
    <dbReference type="NCBI Taxonomy" id="68180"/>
    <lineage>
        <taxon>Bacteria</taxon>
        <taxon>Bacillati</taxon>
        <taxon>Actinomycetota</taxon>
        <taxon>Actinomycetes</taxon>
        <taxon>Kitasatosporales</taxon>
        <taxon>Streptomycetaceae</taxon>
        <taxon>Streptomyces</taxon>
    </lineage>
</organism>
<evidence type="ECO:0000256" key="3">
    <source>
        <dbReference type="ARBA" id="ARBA00023125"/>
    </source>
</evidence>
<keyword evidence="4" id="KW-0804">Transcription</keyword>
<keyword evidence="8" id="KW-1185">Reference proteome</keyword>
<protein>
    <recommendedName>
        <fullName evidence="6">HTH lysR-type domain-containing protein</fullName>
    </recommendedName>
</protein>
<keyword evidence="3" id="KW-0238">DNA-binding</keyword>
<accession>A0ABP3GM92</accession>
<dbReference type="Proteomes" id="UP001500063">
    <property type="component" value="Unassembled WGS sequence"/>
</dbReference>
<comment type="similarity">
    <text evidence="1">Belongs to the LysR transcriptional regulatory family.</text>
</comment>
<reference evidence="8" key="1">
    <citation type="journal article" date="2019" name="Int. J. Syst. Evol. Microbiol.">
        <title>The Global Catalogue of Microorganisms (GCM) 10K type strain sequencing project: providing services to taxonomists for standard genome sequencing and annotation.</title>
        <authorList>
            <consortium name="The Broad Institute Genomics Platform"/>
            <consortium name="The Broad Institute Genome Sequencing Center for Infectious Disease"/>
            <person name="Wu L."/>
            <person name="Ma J."/>
        </authorList>
    </citation>
    <scope>NUCLEOTIDE SEQUENCE [LARGE SCALE GENOMIC DNA]</scope>
    <source>
        <strain evidence="8">JCM 4565</strain>
    </source>
</reference>
<dbReference type="InterPro" id="IPR036388">
    <property type="entry name" value="WH-like_DNA-bd_sf"/>
</dbReference>
<dbReference type="SUPFAM" id="SSF46785">
    <property type="entry name" value="Winged helix' DNA-binding domain"/>
    <property type="match status" value="1"/>
</dbReference>
<feature type="region of interest" description="Disordered" evidence="5">
    <location>
        <begin position="1"/>
        <end position="24"/>
    </location>
</feature>
<dbReference type="EMBL" id="BAAABW010000013">
    <property type="protein sequence ID" value="GAA0346674.1"/>
    <property type="molecule type" value="Genomic_DNA"/>
</dbReference>
<dbReference type="InterPro" id="IPR036390">
    <property type="entry name" value="WH_DNA-bd_sf"/>
</dbReference>
<keyword evidence="2" id="KW-0805">Transcription regulation</keyword>
<dbReference type="Gene3D" id="1.10.10.10">
    <property type="entry name" value="Winged helix-like DNA-binding domain superfamily/Winged helix DNA-binding domain"/>
    <property type="match status" value="1"/>
</dbReference>
<dbReference type="Pfam" id="PF00126">
    <property type="entry name" value="HTH_1"/>
    <property type="match status" value="1"/>
</dbReference>
<evidence type="ECO:0000256" key="5">
    <source>
        <dbReference type="SAM" id="MobiDB-lite"/>
    </source>
</evidence>
<dbReference type="InterPro" id="IPR000847">
    <property type="entry name" value="LysR_HTH_N"/>
</dbReference>
<dbReference type="PROSITE" id="PS50931">
    <property type="entry name" value="HTH_LYSR"/>
    <property type="match status" value="1"/>
</dbReference>
<evidence type="ECO:0000313" key="8">
    <source>
        <dbReference type="Proteomes" id="UP001500063"/>
    </source>
</evidence>
<sequence length="121" mass="13048">MPRPAPAHDSLRDGQADAPHGHIAPGLGQQADVVVVANGATGWTAIHRREGTEADEPRQFEYALVVAEEGSVTAAELLHVAQLSVSQQIRGLEREFGVELFTRTPTGLVSLLVRSYLRATR</sequence>